<sequence length="260" mass="28252">MSRLIEKSGGVPTIAPSMREIRLSDNAPAFEFAERLLTGQIQIMVFMTGVGAEALFAALATQGRDQNAIAALANVIVVARGPKPVAALSRLKVRVDVKAPEPNTWQDVAGELERLHVALDGKQVAVQEYGEPSREFYAWLQQQGAEVIPVPVYKWALPENLGPLEEAIRTTIAGGFDILLWTSAQQVNHVVEVAARMRLDEQWLAAAKQCVIGSIGPTAAERLLQFGLSADLEPSHPKMAHLIRETIAAAPAILNKKRLD</sequence>
<dbReference type="InterPro" id="IPR003754">
    <property type="entry name" value="4pyrrol_synth_uPrphyn_synth"/>
</dbReference>
<evidence type="ECO:0000313" key="3">
    <source>
        <dbReference type="Proteomes" id="UP000199518"/>
    </source>
</evidence>
<dbReference type="PANTHER" id="PTHR40082:SF1">
    <property type="entry name" value="BLR5956 PROTEIN"/>
    <property type="match status" value="1"/>
</dbReference>
<name>A0A1I3RKJ6_9PLAN</name>
<dbReference type="AlphaFoldDB" id="A0A1I3RKJ6"/>
<gene>
    <name evidence="2" type="ORF">SAMN05421753_1211</name>
</gene>
<accession>A0A1I3RKJ6</accession>
<keyword evidence="3" id="KW-1185">Reference proteome</keyword>
<dbReference type="GO" id="GO:0006780">
    <property type="term" value="P:uroporphyrinogen III biosynthetic process"/>
    <property type="evidence" value="ECO:0007669"/>
    <property type="project" value="InterPro"/>
</dbReference>
<feature type="domain" description="Tetrapyrrole biosynthesis uroporphyrinogen III synthase" evidence="1">
    <location>
        <begin position="1"/>
        <end position="243"/>
    </location>
</feature>
<protein>
    <submittedName>
        <fullName evidence="2">Uroporphyrinogen-III synthase</fullName>
    </submittedName>
</protein>
<dbReference type="Proteomes" id="UP000199518">
    <property type="component" value="Unassembled WGS sequence"/>
</dbReference>
<reference evidence="3" key="1">
    <citation type="submission" date="2016-10" db="EMBL/GenBank/DDBJ databases">
        <authorList>
            <person name="Varghese N."/>
            <person name="Submissions S."/>
        </authorList>
    </citation>
    <scope>NUCLEOTIDE SEQUENCE [LARGE SCALE GENOMIC DNA]</scope>
    <source>
        <strain evidence="3">DSM 26348</strain>
    </source>
</reference>
<evidence type="ECO:0000259" key="1">
    <source>
        <dbReference type="Pfam" id="PF02602"/>
    </source>
</evidence>
<dbReference type="InterPro" id="IPR036108">
    <property type="entry name" value="4pyrrol_syn_uPrphyn_synt_sf"/>
</dbReference>
<dbReference type="Pfam" id="PF02602">
    <property type="entry name" value="HEM4"/>
    <property type="match status" value="1"/>
</dbReference>
<dbReference type="STRING" id="1576369.SAMN05421753_1211"/>
<dbReference type="SUPFAM" id="SSF69618">
    <property type="entry name" value="HemD-like"/>
    <property type="match status" value="1"/>
</dbReference>
<dbReference type="Gene3D" id="3.40.50.10090">
    <property type="match status" value="2"/>
</dbReference>
<dbReference type="PANTHER" id="PTHR40082">
    <property type="entry name" value="BLR5956 PROTEIN"/>
    <property type="match status" value="1"/>
</dbReference>
<dbReference type="CDD" id="cd06578">
    <property type="entry name" value="HemD"/>
    <property type="match status" value="1"/>
</dbReference>
<dbReference type="GO" id="GO:0004852">
    <property type="term" value="F:uroporphyrinogen-III synthase activity"/>
    <property type="evidence" value="ECO:0007669"/>
    <property type="project" value="InterPro"/>
</dbReference>
<dbReference type="EMBL" id="FOQD01000021">
    <property type="protein sequence ID" value="SFJ45851.1"/>
    <property type="molecule type" value="Genomic_DNA"/>
</dbReference>
<dbReference type="InterPro" id="IPR039793">
    <property type="entry name" value="UROS/Hem4"/>
</dbReference>
<proteinExistence type="predicted"/>
<evidence type="ECO:0000313" key="2">
    <source>
        <dbReference type="EMBL" id="SFJ45851.1"/>
    </source>
</evidence>
<organism evidence="2 3">
    <name type="scientific">Planctomicrobium piriforme</name>
    <dbReference type="NCBI Taxonomy" id="1576369"/>
    <lineage>
        <taxon>Bacteria</taxon>
        <taxon>Pseudomonadati</taxon>
        <taxon>Planctomycetota</taxon>
        <taxon>Planctomycetia</taxon>
        <taxon>Planctomycetales</taxon>
        <taxon>Planctomycetaceae</taxon>
        <taxon>Planctomicrobium</taxon>
    </lineage>
</organism>